<feature type="coiled-coil region" evidence="1">
    <location>
        <begin position="70"/>
        <end position="97"/>
    </location>
</feature>
<evidence type="ECO:0000313" key="3">
    <source>
        <dbReference type="EMBL" id="QLY77835.1"/>
    </source>
</evidence>
<dbReference type="KEGG" id="cint:HZF06_12010"/>
<dbReference type="Proteomes" id="UP000512286">
    <property type="component" value="Chromosome"/>
</dbReference>
<name>A0A7D6ZX72_9CLOT</name>
<evidence type="ECO:0000313" key="4">
    <source>
        <dbReference type="Proteomes" id="UP000512286"/>
    </source>
</evidence>
<accession>A0A7D6ZX72</accession>
<protein>
    <submittedName>
        <fullName evidence="3">Helix-turn-helix domain-containing protein</fullName>
    </submittedName>
</protein>
<sequence>MSRTAIKPKEVAERWDIEQSTVYKLVKEGILRTVSGIGAVRILLEDIEYHEANMSENTKDYLKKAASYSERKKDKKINELEEELQRLKSEFAQIHSITTSTIFRLKEGM</sequence>
<feature type="domain" description="Helix-turn-helix" evidence="2">
    <location>
        <begin position="8"/>
        <end position="48"/>
    </location>
</feature>
<evidence type="ECO:0000256" key="1">
    <source>
        <dbReference type="SAM" id="Coils"/>
    </source>
</evidence>
<dbReference type="AlphaFoldDB" id="A0A7D6ZX72"/>
<keyword evidence="1" id="KW-0175">Coiled coil</keyword>
<dbReference type="InterPro" id="IPR041657">
    <property type="entry name" value="HTH_17"/>
</dbReference>
<organism evidence="3 4">
    <name type="scientific">Clostridium intestinale</name>
    <dbReference type="NCBI Taxonomy" id="36845"/>
    <lineage>
        <taxon>Bacteria</taxon>
        <taxon>Bacillati</taxon>
        <taxon>Bacillota</taxon>
        <taxon>Clostridia</taxon>
        <taxon>Eubacteriales</taxon>
        <taxon>Clostridiaceae</taxon>
        <taxon>Clostridium</taxon>
    </lineage>
</organism>
<gene>
    <name evidence="3" type="ORF">HZF06_12010</name>
</gene>
<dbReference type="RefSeq" id="WP_181600329.1">
    <property type="nucleotide sequence ID" value="NZ_CP059378.1"/>
</dbReference>
<dbReference type="Pfam" id="PF12728">
    <property type="entry name" value="HTH_17"/>
    <property type="match status" value="1"/>
</dbReference>
<evidence type="ECO:0000259" key="2">
    <source>
        <dbReference type="Pfam" id="PF12728"/>
    </source>
</evidence>
<dbReference type="EMBL" id="CP059378">
    <property type="protein sequence ID" value="QLY77835.1"/>
    <property type="molecule type" value="Genomic_DNA"/>
</dbReference>
<proteinExistence type="predicted"/>
<reference evidence="3 4" key="1">
    <citation type="submission" date="2020-07" db="EMBL/GenBank/DDBJ databases">
        <title>Electron transfer.</title>
        <authorList>
            <person name="Huang L."/>
            <person name="Liu X."/>
            <person name="Zhou S."/>
        </authorList>
    </citation>
    <scope>NUCLEOTIDE SEQUENCE [LARGE SCALE GENOMIC DNA]</scope>
    <source>
        <strain evidence="3 4">Lx1</strain>
    </source>
</reference>